<reference evidence="2" key="1">
    <citation type="submission" date="2017-12" db="EMBL/GenBank/DDBJ databases">
        <title>Sequencing the genomes of 1000 Actinobacteria strains.</title>
        <authorList>
            <person name="Klenk H.-P."/>
        </authorList>
    </citation>
    <scope>NUCLEOTIDE SEQUENCE [LARGE SCALE GENOMIC DNA]</scope>
    <source>
        <strain evidence="2">DSM 44228</strain>
    </source>
</reference>
<evidence type="ECO:0000256" key="1">
    <source>
        <dbReference type="SAM" id="MobiDB-lite"/>
    </source>
</evidence>
<dbReference type="STRING" id="994479.GCA_000194155_01580"/>
<accession>A0A2N3Y1Y7</accession>
<dbReference type="InterPro" id="IPR015057">
    <property type="entry name" value="Rv2632c-like"/>
</dbReference>
<evidence type="ECO:0000313" key="2">
    <source>
        <dbReference type="EMBL" id="PKW16944.1"/>
    </source>
</evidence>
<dbReference type="Gene3D" id="3.30.160.240">
    <property type="entry name" value="Rv1738"/>
    <property type="match status" value="1"/>
</dbReference>
<sequence length="89" mass="9823">MVATKHWTVDVYFDEDVDHTHAEARLQAAAAGDLHGKGSARRNPEDRSVPEIGDEVAAARALFDLARRLLKTAEHDVEQMTGQPAHLHT</sequence>
<evidence type="ECO:0000313" key="3">
    <source>
        <dbReference type="Proteomes" id="UP000233786"/>
    </source>
</evidence>
<dbReference type="AlphaFoldDB" id="A0A2N3Y1Y7"/>
<dbReference type="InterPro" id="IPR038070">
    <property type="entry name" value="Rv2632c-like_sf"/>
</dbReference>
<name>A0A2N3Y1Y7_SACSN</name>
<dbReference type="Pfam" id="PF08962">
    <property type="entry name" value="Rv2632c-like"/>
    <property type="match status" value="1"/>
</dbReference>
<dbReference type="RefSeq" id="WP_029535087.1">
    <property type="nucleotide sequence ID" value="NZ_CP061007.1"/>
</dbReference>
<gene>
    <name evidence="2" type="ORF">A8926_4853</name>
</gene>
<comment type="caution">
    <text evidence="2">The sequence shown here is derived from an EMBL/GenBank/DDBJ whole genome shotgun (WGS) entry which is preliminary data.</text>
</comment>
<organism evidence="2 3">
    <name type="scientific">Saccharopolyspora spinosa</name>
    <dbReference type="NCBI Taxonomy" id="60894"/>
    <lineage>
        <taxon>Bacteria</taxon>
        <taxon>Bacillati</taxon>
        <taxon>Actinomycetota</taxon>
        <taxon>Actinomycetes</taxon>
        <taxon>Pseudonocardiales</taxon>
        <taxon>Pseudonocardiaceae</taxon>
        <taxon>Saccharopolyspora</taxon>
    </lineage>
</organism>
<dbReference type="EMBL" id="PJNB01000001">
    <property type="protein sequence ID" value="PKW16944.1"/>
    <property type="molecule type" value="Genomic_DNA"/>
</dbReference>
<feature type="region of interest" description="Disordered" evidence="1">
    <location>
        <begin position="30"/>
        <end position="52"/>
    </location>
</feature>
<proteinExistence type="predicted"/>
<dbReference type="OrthoDB" id="4828144at2"/>
<protein>
    <submittedName>
        <fullName evidence="2">Uncharacterized protein DUF1876</fullName>
    </submittedName>
</protein>
<keyword evidence="3" id="KW-1185">Reference proteome</keyword>
<dbReference type="SUPFAM" id="SSF143212">
    <property type="entry name" value="Rv2632c-like"/>
    <property type="match status" value="1"/>
</dbReference>
<dbReference type="Proteomes" id="UP000233786">
    <property type="component" value="Unassembled WGS sequence"/>
</dbReference>